<feature type="region of interest" description="Disordered" evidence="1">
    <location>
        <begin position="35"/>
        <end position="55"/>
    </location>
</feature>
<dbReference type="RefSeq" id="WP_184948684.1">
    <property type="nucleotide sequence ID" value="NZ_BAAAWZ010000001.1"/>
</dbReference>
<evidence type="ECO:0000313" key="3">
    <source>
        <dbReference type="Proteomes" id="UP000562352"/>
    </source>
</evidence>
<gene>
    <name evidence="2" type="ORF">FHS22_007312</name>
</gene>
<protein>
    <submittedName>
        <fullName evidence="2">Uncharacterized protein</fullName>
    </submittedName>
</protein>
<accession>A0A841DI00</accession>
<name>A0A841DI00_PLAVE</name>
<dbReference type="AlphaFoldDB" id="A0A841DI00"/>
<evidence type="ECO:0000313" key="2">
    <source>
        <dbReference type="EMBL" id="MBB5967994.1"/>
    </source>
</evidence>
<evidence type="ECO:0000256" key="1">
    <source>
        <dbReference type="SAM" id="MobiDB-lite"/>
    </source>
</evidence>
<reference evidence="2 3" key="1">
    <citation type="submission" date="2020-08" db="EMBL/GenBank/DDBJ databases">
        <title>Genomic Encyclopedia of Type Strains, Phase III (KMG-III): the genomes of soil and plant-associated and newly described type strains.</title>
        <authorList>
            <person name="Whitman W."/>
        </authorList>
    </citation>
    <scope>NUCLEOTIDE SEQUENCE [LARGE SCALE GENOMIC DNA]</scope>
    <source>
        <strain evidence="2 3">CECT 3303</strain>
    </source>
</reference>
<dbReference type="EMBL" id="JACHJJ010000045">
    <property type="protein sequence ID" value="MBB5967994.1"/>
    <property type="molecule type" value="Genomic_DNA"/>
</dbReference>
<keyword evidence="3" id="KW-1185">Reference proteome</keyword>
<dbReference type="Proteomes" id="UP000562352">
    <property type="component" value="Unassembled WGS sequence"/>
</dbReference>
<organism evidence="2 3">
    <name type="scientific">Planomonospora venezuelensis</name>
    <dbReference type="NCBI Taxonomy" id="1999"/>
    <lineage>
        <taxon>Bacteria</taxon>
        <taxon>Bacillati</taxon>
        <taxon>Actinomycetota</taxon>
        <taxon>Actinomycetes</taxon>
        <taxon>Streptosporangiales</taxon>
        <taxon>Streptosporangiaceae</taxon>
        <taxon>Planomonospora</taxon>
    </lineage>
</organism>
<comment type="caution">
    <text evidence="2">The sequence shown here is derived from an EMBL/GenBank/DDBJ whole genome shotgun (WGS) entry which is preliminary data.</text>
</comment>
<proteinExistence type="predicted"/>
<sequence>MDPEKVAAVFDATHTEFTLLAPYLWDPIGEASVRAGTTRRCSPPDSSSGRRPAYPAGREWYPGNLHRLLDGLLRS</sequence>